<dbReference type="EMBL" id="SISG01000001">
    <property type="protein sequence ID" value="TBN58398.1"/>
    <property type="molecule type" value="Genomic_DNA"/>
</dbReference>
<evidence type="ECO:0000313" key="1">
    <source>
        <dbReference type="EMBL" id="TBN58398.1"/>
    </source>
</evidence>
<comment type="caution">
    <text evidence="1">The sequence shown here is derived from an EMBL/GenBank/DDBJ whole genome shotgun (WGS) entry which is preliminary data.</text>
</comment>
<sequence length="72" mass="8113">MSRPRDYSDASTVTGLLDARRLLSGLAKKHPKRSAQLRLRLLEAQTDFNSDMIDEEELQGRIAEIVDLGTRS</sequence>
<organism evidence="1 2">
    <name type="scientific">Glaciihabitans arcticus</name>
    <dbReference type="NCBI Taxonomy" id="2668039"/>
    <lineage>
        <taxon>Bacteria</taxon>
        <taxon>Bacillati</taxon>
        <taxon>Actinomycetota</taxon>
        <taxon>Actinomycetes</taxon>
        <taxon>Micrococcales</taxon>
        <taxon>Microbacteriaceae</taxon>
        <taxon>Glaciihabitans</taxon>
    </lineage>
</organism>
<dbReference type="RefSeq" id="WP_130982544.1">
    <property type="nucleotide sequence ID" value="NZ_SISG01000001.1"/>
</dbReference>
<gene>
    <name evidence="1" type="ORF">EYE40_13905</name>
</gene>
<protein>
    <submittedName>
        <fullName evidence="1">Uncharacterized protein</fullName>
    </submittedName>
</protein>
<evidence type="ECO:0000313" key="2">
    <source>
        <dbReference type="Proteomes" id="UP000294194"/>
    </source>
</evidence>
<accession>A0A4Q9GXQ3</accession>
<proteinExistence type="predicted"/>
<name>A0A4Q9GXQ3_9MICO</name>
<dbReference type="Proteomes" id="UP000294194">
    <property type="component" value="Unassembled WGS sequence"/>
</dbReference>
<dbReference type="AlphaFoldDB" id="A0A4Q9GXQ3"/>
<reference evidence="2" key="1">
    <citation type="submission" date="2019-02" db="EMBL/GenBank/DDBJ databases">
        <title>Glaciihabitans arcticus sp. nov., a psychrotolerant bacterium isolated from polar soil.</title>
        <authorList>
            <person name="Dahal R.H."/>
        </authorList>
    </citation>
    <scope>NUCLEOTIDE SEQUENCE [LARGE SCALE GENOMIC DNA]</scope>
    <source>
        <strain evidence="2">RP-3-7</strain>
    </source>
</reference>
<keyword evidence="2" id="KW-1185">Reference proteome</keyword>